<gene>
    <name evidence="2" type="ORF">PNAL_LOCUS10539</name>
</gene>
<accession>A0A9W4NB59</accession>
<protein>
    <submittedName>
        <fullName evidence="2">Uncharacterized protein</fullName>
    </submittedName>
</protein>
<keyword evidence="1" id="KW-1133">Transmembrane helix</keyword>
<evidence type="ECO:0000313" key="2">
    <source>
        <dbReference type="EMBL" id="CAG8328532.1"/>
    </source>
</evidence>
<comment type="caution">
    <text evidence="2">The sequence shown here is derived from an EMBL/GenBank/DDBJ whole genome shotgun (WGS) entry which is preliminary data.</text>
</comment>
<evidence type="ECO:0000256" key="1">
    <source>
        <dbReference type="SAM" id="Phobius"/>
    </source>
</evidence>
<evidence type="ECO:0000313" key="3">
    <source>
        <dbReference type="Proteomes" id="UP001153461"/>
    </source>
</evidence>
<dbReference type="AlphaFoldDB" id="A0A9W4NB59"/>
<reference evidence="2" key="1">
    <citation type="submission" date="2021-07" db="EMBL/GenBank/DDBJ databases">
        <authorList>
            <person name="Branca A.L. A."/>
        </authorList>
    </citation>
    <scope>NUCLEOTIDE SEQUENCE</scope>
</reference>
<sequence length="66" mass="8109">MLDTYAYPSRILIRRSLRYFVYAFDRVPTLLWTLCETSYLSLSFFFFFFPRLSDEFSFIFIHLDNV</sequence>
<dbReference type="EMBL" id="CAJVNV010000639">
    <property type="protein sequence ID" value="CAG8328532.1"/>
    <property type="molecule type" value="Genomic_DNA"/>
</dbReference>
<name>A0A9W4NB59_PENNA</name>
<organism evidence="2 3">
    <name type="scientific">Penicillium nalgiovense</name>
    <dbReference type="NCBI Taxonomy" id="60175"/>
    <lineage>
        <taxon>Eukaryota</taxon>
        <taxon>Fungi</taxon>
        <taxon>Dikarya</taxon>
        <taxon>Ascomycota</taxon>
        <taxon>Pezizomycotina</taxon>
        <taxon>Eurotiomycetes</taxon>
        <taxon>Eurotiomycetidae</taxon>
        <taxon>Eurotiales</taxon>
        <taxon>Aspergillaceae</taxon>
        <taxon>Penicillium</taxon>
    </lineage>
</organism>
<proteinExistence type="predicted"/>
<dbReference type="Proteomes" id="UP001153461">
    <property type="component" value="Unassembled WGS sequence"/>
</dbReference>
<keyword evidence="1" id="KW-0812">Transmembrane</keyword>
<feature type="transmembrane region" description="Helical" evidence="1">
    <location>
        <begin position="30"/>
        <end position="49"/>
    </location>
</feature>
<keyword evidence="1" id="KW-0472">Membrane</keyword>